<feature type="binding site" evidence="9">
    <location>
        <position position="298"/>
    </location>
    <ligand>
        <name>FMN</name>
        <dbReference type="ChEBI" id="CHEBI:58210"/>
    </ligand>
</feature>
<keyword evidence="6 9" id="KW-0288">FMN</keyword>
<dbReference type="PANTHER" id="PTHR10851:SF0">
    <property type="entry name" value="PYRIDOXINE-5'-PHOSPHATE OXIDASE"/>
    <property type="match status" value="1"/>
</dbReference>
<comment type="pathway">
    <text evidence="1 9">Cofactor metabolism; pyridoxal 5'-phosphate salvage; pyridoxal 5'-phosphate from pyridoxamine 5'-phosphate: step 1/1.</text>
</comment>
<dbReference type="Proteomes" id="UP000010366">
    <property type="component" value="Chromosome"/>
</dbReference>
<comment type="catalytic activity">
    <reaction evidence="9">
        <text>pyridoxamine 5'-phosphate + O2 + H2O = pyridoxal 5'-phosphate + H2O2 + NH4(+)</text>
        <dbReference type="Rhea" id="RHEA:15817"/>
        <dbReference type="ChEBI" id="CHEBI:15377"/>
        <dbReference type="ChEBI" id="CHEBI:15379"/>
        <dbReference type="ChEBI" id="CHEBI:16240"/>
        <dbReference type="ChEBI" id="CHEBI:28938"/>
        <dbReference type="ChEBI" id="CHEBI:58451"/>
        <dbReference type="ChEBI" id="CHEBI:597326"/>
        <dbReference type="EC" id="1.4.3.5"/>
    </reaction>
</comment>
<dbReference type="HAMAP" id="MF_01629">
    <property type="entry name" value="PdxH"/>
    <property type="match status" value="1"/>
</dbReference>
<evidence type="ECO:0000256" key="10">
    <source>
        <dbReference type="SAM" id="Phobius"/>
    </source>
</evidence>
<dbReference type="PATRIC" id="fig|1173020.3.peg.4314"/>
<dbReference type="STRING" id="1173020.Cha6605_3766"/>
<accession>K9UHZ6</accession>
<comment type="function">
    <text evidence="9">Catalyzes the oxidation of either pyridoxine 5'-phosphate (PNP) or pyridoxamine 5'-phosphate (PMP) into pyridoxal 5'-phosphate (PLP).</text>
</comment>
<feature type="binding site" evidence="9">
    <location>
        <position position="234"/>
    </location>
    <ligand>
        <name>substrate</name>
    </ligand>
</feature>
<evidence type="ECO:0000256" key="1">
    <source>
        <dbReference type="ARBA" id="ARBA00004738"/>
    </source>
</evidence>
<dbReference type="InterPro" id="IPR000659">
    <property type="entry name" value="Pyridox_Oxase"/>
</dbReference>
<keyword evidence="10" id="KW-0812">Transmembrane</keyword>
<evidence type="ECO:0000259" key="11">
    <source>
        <dbReference type="Pfam" id="PF01243"/>
    </source>
</evidence>
<evidence type="ECO:0000256" key="6">
    <source>
        <dbReference type="ARBA" id="ARBA00022643"/>
    </source>
</evidence>
<feature type="transmembrane region" description="Helical" evidence="10">
    <location>
        <begin position="6"/>
        <end position="25"/>
    </location>
</feature>
<feature type="domain" description="Pyridoxine 5'-phosphate oxidase dimerisation C-terminal" evidence="12">
    <location>
        <begin position="275"/>
        <end position="315"/>
    </location>
</feature>
<dbReference type="FunFam" id="2.30.110.10:FF:000005">
    <property type="entry name" value="NAD(P)H-hydrate epimerase"/>
    <property type="match status" value="1"/>
</dbReference>
<dbReference type="NCBIfam" id="TIGR00558">
    <property type="entry name" value="pdxH"/>
    <property type="match status" value="1"/>
</dbReference>
<sequence length="315" mass="35639">MDNDLHLLGNPTVYCCLVAIVWAGADRSREVPSLDAHNSEGTSFVDAPLPDYADAPRPWKRSKQRDKTRQWIASLGASILLLIIVLSPPIPQSLNSQLPTPNSMTKIADLRKNYTQAGLLESDVVANPFEQFKLWFEQAVAADILEPNAMTLATVTAEGKPSARVVLLKAVDDRGFVFYTNYNSQKGVELQNCPYAALVFLWGDLERQVRIEGRVELVSESEATEYFHSRPASSQLGAWASEQSAIIHDRFVLEQRLQQLETEYQNREIPKPPYWGGVRVIPQEIEFWQGRPSRLHDRLRYQLVAGKWQIDRLAP</sequence>
<evidence type="ECO:0000256" key="8">
    <source>
        <dbReference type="ARBA" id="ARBA00023096"/>
    </source>
</evidence>
<feature type="binding site" evidence="9">
    <location>
        <position position="186"/>
    </location>
    <ligand>
        <name>FMN</name>
        <dbReference type="ChEBI" id="CHEBI:58210"/>
    </ligand>
</feature>
<keyword evidence="5 9" id="KW-0285">Flavoprotein</keyword>
<evidence type="ECO:0000259" key="12">
    <source>
        <dbReference type="Pfam" id="PF10590"/>
    </source>
</evidence>
<dbReference type="InterPro" id="IPR012349">
    <property type="entry name" value="Split_barrel_FMN-bd"/>
</dbReference>
<feature type="binding site" evidence="9">
    <location>
        <begin position="164"/>
        <end position="169"/>
    </location>
    <ligand>
        <name>FMN</name>
        <dbReference type="ChEBI" id="CHEBI:58210"/>
    </ligand>
</feature>
<keyword evidence="14" id="KW-1185">Reference proteome</keyword>
<dbReference type="eggNOG" id="COG0259">
    <property type="taxonomic scope" value="Bacteria"/>
</dbReference>
<feature type="domain" description="Pyridoxamine 5'-phosphate oxidase N-terminal" evidence="11">
    <location>
        <begin position="137"/>
        <end position="261"/>
    </location>
</feature>
<comment type="similarity">
    <text evidence="3 9">Belongs to the pyridoxamine 5'-phosphate oxidase family.</text>
</comment>
<evidence type="ECO:0000313" key="14">
    <source>
        <dbReference type="Proteomes" id="UP000010366"/>
    </source>
</evidence>
<dbReference type="InterPro" id="IPR011576">
    <property type="entry name" value="Pyridox_Oxase_N"/>
</dbReference>
<comment type="cofactor">
    <cofactor evidence="9">
        <name>FMN</name>
        <dbReference type="ChEBI" id="CHEBI:58210"/>
    </cofactor>
    <text evidence="9">Binds 1 FMN per subunit.</text>
</comment>
<evidence type="ECO:0000313" key="13">
    <source>
        <dbReference type="EMBL" id="AFY94737.1"/>
    </source>
</evidence>
<dbReference type="PROSITE" id="PS01064">
    <property type="entry name" value="PYRIDOX_OXIDASE"/>
    <property type="match status" value="1"/>
</dbReference>
<comment type="pathway">
    <text evidence="2 9">Cofactor metabolism; pyridoxal 5'-phosphate salvage; pyridoxal 5'-phosphate from pyridoxine 5'-phosphate: step 1/1.</text>
</comment>
<dbReference type="UniPathway" id="UPA01068">
    <property type="reaction ID" value="UER00304"/>
</dbReference>
<evidence type="ECO:0000256" key="2">
    <source>
        <dbReference type="ARBA" id="ARBA00005037"/>
    </source>
</evidence>
<feature type="binding site" evidence="9">
    <location>
        <position position="208"/>
    </location>
    <ligand>
        <name>FMN</name>
        <dbReference type="ChEBI" id="CHEBI:58210"/>
    </ligand>
</feature>
<dbReference type="InterPro" id="IPR019576">
    <property type="entry name" value="Pyridoxamine_oxidase_dimer_C"/>
</dbReference>
<dbReference type="HOGENOM" id="CLU_032263_2_0_3"/>
<dbReference type="GO" id="GO:0004733">
    <property type="term" value="F:pyridoxamine phosphate oxidase activity"/>
    <property type="evidence" value="ECO:0007669"/>
    <property type="project" value="UniProtKB-UniRule"/>
</dbReference>
<comment type="caution">
    <text evidence="9">Lacks conserved residue(s) required for the propagation of feature annotation.</text>
</comment>
<feature type="binding site" evidence="9">
    <location>
        <position position="288"/>
    </location>
    <ligand>
        <name>FMN</name>
        <dbReference type="ChEBI" id="CHEBI:58210"/>
    </ligand>
</feature>
<feature type="binding site" evidence="9">
    <location>
        <begin position="179"/>
        <end position="180"/>
    </location>
    <ligand>
        <name>FMN</name>
        <dbReference type="ChEBI" id="CHEBI:58210"/>
    </ligand>
</feature>
<evidence type="ECO:0000256" key="5">
    <source>
        <dbReference type="ARBA" id="ARBA00022630"/>
    </source>
</evidence>
<dbReference type="EC" id="1.4.3.5" evidence="9"/>
<dbReference type="EMBL" id="CP003600">
    <property type="protein sequence ID" value="AFY94737.1"/>
    <property type="molecule type" value="Genomic_DNA"/>
</dbReference>
<feature type="transmembrane region" description="Helical" evidence="10">
    <location>
        <begin position="71"/>
        <end position="90"/>
    </location>
</feature>
<name>K9UHZ6_CHAP6</name>
<evidence type="ECO:0000256" key="3">
    <source>
        <dbReference type="ARBA" id="ARBA00007301"/>
    </source>
</evidence>
<dbReference type="PANTHER" id="PTHR10851">
    <property type="entry name" value="PYRIDOXINE-5-PHOSPHATE OXIDASE"/>
    <property type="match status" value="1"/>
</dbReference>
<feature type="binding site" evidence="9">
    <location>
        <position position="230"/>
    </location>
    <ligand>
        <name>substrate</name>
    </ligand>
</feature>
<keyword evidence="10" id="KW-0472">Membrane</keyword>
<gene>
    <name evidence="9" type="primary">pdxH</name>
    <name evidence="13" type="ORF">Cha6605_3766</name>
</gene>
<feature type="binding site" evidence="9">
    <location>
        <position position="226"/>
    </location>
    <ligand>
        <name>substrate</name>
    </ligand>
</feature>
<dbReference type="GO" id="GO:0010181">
    <property type="term" value="F:FMN binding"/>
    <property type="evidence" value="ECO:0007669"/>
    <property type="project" value="UniProtKB-UniRule"/>
</dbReference>
<evidence type="ECO:0000256" key="4">
    <source>
        <dbReference type="ARBA" id="ARBA00011738"/>
    </source>
</evidence>
<comment type="subunit">
    <text evidence="4 9">Homodimer.</text>
</comment>
<dbReference type="KEGG" id="cmp:Cha6605_3766"/>
<comment type="catalytic activity">
    <reaction evidence="9">
        <text>pyridoxine 5'-phosphate + O2 = pyridoxal 5'-phosphate + H2O2</text>
        <dbReference type="Rhea" id="RHEA:15149"/>
        <dbReference type="ChEBI" id="CHEBI:15379"/>
        <dbReference type="ChEBI" id="CHEBI:16240"/>
        <dbReference type="ChEBI" id="CHEBI:58589"/>
        <dbReference type="ChEBI" id="CHEBI:597326"/>
        <dbReference type="EC" id="1.4.3.5"/>
    </reaction>
</comment>
<reference evidence="13 14" key="1">
    <citation type="submission" date="2012-05" db="EMBL/GenBank/DDBJ databases">
        <title>Finished chromosome of genome of Chamaesiphon sp. PCC 6605.</title>
        <authorList>
            <consortium name="US DOE Joint Genome Institute"/>
            <person name="Gugger M."/>
            <person name="Coursin T."/>
            <person name="Rippka R."/>
            <person name="Tandeau De Marsac N."/>
            <person name="Huntemann M."/>
            <person name="Wei C.-L."/>
            <person name="Han J."/>
            <person name="Detter J.C."/>
            <person name="Han C."/>
            <person name="Tapia R."/>
            <person name="Chen A."/>
            <person name="Kyrpides N."/>
            <person name="Mavromatis K."/>
            <person name="Markowitz V."/>
            <person name="Szeto E."/>
            <person name="Ivanova N."/>
            <person name="Pagani I."/>
            <person name="Pati A."/>
            <person name="Goodwin L."/>
            <person name="Nordberg H.P."/>
            <person name="Cantor M.N."/>
            <person name="Hua S.X."/>
            <person name="Woyke T."/>
            <person name="Kerfeld C.A."/>
        </authorList>
    </citation>
    <scope>NUCLEOTIDE SEQUENCE [LARGE SCALE GENOMIC DNA]</scope>
    <source>
        <strain evidence="14">ATCC 27169 / PCC 6605</strain>
    </source>
</reference>
<dbReference type="Pfam" id="PF01243">
    <property type="entry name" value="PNPOx_N"/>
    <property type="match status" value="1"/>
</dbReference>
<organism evidence="13 14">
    <name type="scientific">Chamaesiphon minutus (strain ATCC 27169 / PCC 6605)</name>
    <dbReference type="NCBI Taxonomy" id="1173020"/>
    <lineage>
        <taxon>Bacteria</taxon>
        <taxon>Bacillati</taxon>
        <taxon>Cyanobacteriota</taxon>
        <taxon>Cyanophyceae</taxon>
        <taxon>Gomontiellales</taxon>
        <taxon>Chamaesiphonaceae</taxon>
        <taxon>Chamaesiphon</taxon>
    </lineage>
</organism>
<feature type="binding site" evidence="9">
    <location>
        <begin position="294"/>
        <end position="296"/>
    </location>
    <ligand>
        <name>substrate</name>
    </ligand>
</feature>
<feature type="binding site" evidence="9">
    <location>
        <begin position="243"/>
        <end position="244"/>
    </location>
    <ligand>
        <name>FMN</name>
        <dbReference type="ChEBI" id="CHEBI:58210"/>
    </ligand>
</feature>
<feature type="binding site" evidence="9">
    <location>
        <position position="169"/>
    </location>
    <ligand>
        <name>substrate</name>
    </ligand>
</feature>
<keyword evidence="8 9" id="KW-0664">Pyridoxine biosynthesis</keyword>
<keyword evidence="10" id="KW-1133">Transmembrane helix</keyword>
<proteinExistence type="inferred from homology"/>
<evidence type="ECO:0000256" key="7">
    <source>
        <dbReference type="ARBA" id="ARBA00023002"/>
    </source>
</evidence>
<evidence type="ECO:0000256" key="9">
    <source>
        <dbReference type="HAMAP-Rule" id="MF_01629"/>
    </source>
</evidence>
<dbReference type="NCBIfam" id="NF004231">
    <property type="entry name" value="PRK05679.1"/>
    <property type="match status" value="1"/>
</dbReference>
<keyword evidence="7 9" id="KW-0560">Oxidoreductase</keyword>
<protein>
    <recommendedName>
        <fullName evidence="9">Pyridoxine/pyridoxamine 5'-phosphate oxidase</fullName>
        <ecNumber evidence="9">1.4.3.5</ecNumber>
    </recommendedName>
    <alternativeName>
        <fullName evidence="9">PNP/PMP oxidase</fullName>
        <shortName evidence="9">PNPOx</shortName>
    </alternativeName>
    <alternativeName>
        <fullName evidence="9">Pyridoxal 5'-phosphate synthase</fullName>
    </alternativeName>
</protein>
<dbReference type="GO" id="GO:0008615">
    <property type="term" value="P:pyridoxine biosynthetic process"/>
    <property type="evidence" value="ECO:0007669"/>
    <property type="project" value="UniProtKB-UniRule"/>
</dbReference>
<dbReference type="InterPro" id="IPR019740">
    <property type="entry name" value="Pyridox_Oxase_CS"/>
</dbReference>
<dbReference type="AlphaFoldDB" id="K9UHZ6"/>
<dbReference type="Gene3D" id="2.30.110.10">
    <property type="entry name" value="Electron Transport, Fmn-binding Protein, Chain A"/>
    <property type="match status" value="1"/>
</dbReference>
<dbReference type="SUPFAM" id="SSF50475">
    <property type="entry name" value="FMN-binding split barrel"/>
    <property type="match status" value="1"/>
</dbReference>
<dbReference type="Pfam" id="PF10590">
    <property type="entry name" value="PNP_phzG_C"/>
    <property type="match status" value="1"/>
</dbReference>